<reference evidence="2 3" key="1">
    <citation type="submission" date="2018-04" db="EMBL/GenBank/DDBJ databases">
        <title>Brenneria corticis sp.nov.</title>
        <authorList>
            <person name="Li Y."/>
        </authorList>
    </citation>
    <scope>NUCLEOTIDE SEQUENCE [LARGE SCALE GENOMIC DNA]</scope>
    <source>
        <strain evidence="2 3">LMG 27715</strain>
    </source>
</reference>
<proteinExistence type="predicted"/>
<dbReference type="SUPFAM" id="SSF141530">
    <property type="entry name" value="PTSIIA/GutA-like"/>
    <property type="match status" value="1"/>
</dbReference>
<dbReference type="PROSITE" id="PS51097">
    <property type="entry name" value="PTS_EIIA_TYPE_5"/>
    <property type="match status" value="1"/>
</dbReference>
<dbReference type="Proteomes" id="UP000245138">
    <property type="component" value="Unassembled WGS sequence"/>
</dbReference>
<dbReference type="InterPro" id="IPR004716">
    <property type="entry name" value="PTS_IIA_glucitol/sorbitol-sp"/>
</dbReference>
<sequence>MNTIFQTVFTRVGDNARESLIENMMITFREGAPADIEAFCFIHRHGEMNGEVSAGSTLRLADAEYPITAVGGVATQNLRELGHITIRFDGAAQAEFPGTIHVAGATPKDIPVGSTLTILA</sequence>
<evidence type="ECO:0000313" key="3">
    <source>
        <dbReference type="Proteomes" id="UP000245138"/>
    </source>
</evidence>
<protein>
    <submittedName>
        <fullName evidence="2">PTS glucitol/sorbitol transporter subunit IIA</fullName>
    </submittedName>
</protein>
<dbReference type="GO" id="GO:0016301">
    <property type="term" value="F:kinase activity"/>
    <property type="evidence" value="ECO:0007669"/>
    <property type="project" value="TreeGrafter"/>
</dbReference>
<name>A0A2U1TSG1_9GAMM</name>
<dbReference type="GO" id="GO:0009401">
    <property type="term" value="P:phosphoenolpyruvate-dependent sugar phosphotransferase system"/>
    <property type="evidence" value="ECO:0007669"/>
    <property type="project" value="InterPro"/>
</dbReference>
<feature type="modified residue" description="Phosphohistidine; by HPr" evidence="1">
    <location>
        <position position="43"/>
    </location>
</feature>
<dbReference type="PANTHER" id="PTHR40398:SF1">
    <property type="entry name" value="PTS SYSTEM GLUCITOL_SORBITOL-SPECIFIC EIIA COMPONENT"/>
    <property type="match status" value="1"/>
</dbReference>
<dbReference type="AlphaFoldDB" id="A0A2U1TSG1"/>
<dbReference type="GO" id="GO:0005737">
    <property type="term" value="C:cytoplasm"/>
    <property type="evidence" value="ECO:0007669"/>
    <property type="project" value="InterPro"/>
</dbReference>
<evidence type="ECO:0000313" key="2">
    <source>
        <dbReference type="EMBL" id="PWC12354.1"/>
    </source>
</evidence>
<dbReference type="Pfam" id="PF03829">
    <property type="entry name" value="PTSIIA_gutA"/>
    <property type="match status" value="1"/>
</dbReference>
<dbReference type="GO" id="GO:0008982">
    <property type="term" value="F:protein-N(PI)-phosphohistidine-sugar phosphotransferase activity"/>
    <property type="evidence" value="ECO:0007669"/>
    <property type="project" value="InterPro"/>
</dbReference>
<keyword evidence="3" id="KW-1185">Reference proteome</keyword>
<dbReference type="PANTHER" id="PTHR40398">
    <property type="entry name" value="PTS SYSTEM GLUCITOL/SORBITOL-SPECIFIC EIIA COMPONENT"/>
    <property type="match status" value="1"/>
</dbReference>
<gene>
    <name evidence="2" type="ORF">B4923_10940</name>
</gene>
<dbReference type="NCBIfam" id="NF007696">
    <property type="entry name" value="PRK10377.1"/>
    <property type="match status" value="1"/>
</dbReference>
<comment type="caution">
    <text evidence="2">The sequence shown here is derived from an EMBL/GenBank/DDBJ whole genome shotgun (WGS) entry which is preliminary data.</text>
</comment>
<dbReference type="RefSeq" id="WP_109054398.1">
    <property type="nucleotide sequence ID" value="NZ_QDKJ01000007.1"/>
</dbReference>
<dbReference type="Gene3D" id="2.40.33.40">
    <property type="entry name" value="Phosphotransferase system, glucitol/sorbitol-specific IIA component"/>
    <property type="match status" value="1"/>
</dbReference>
<dbReference type="OrthoDB" id="5113885at2"/>
<accession>A0A2U1TSG1</accession>
<dbReference type="InterPro" id="IPR036665">
    <property type="entry name" value="PTS_IIA_glucitol/sorbitol_sf"/>
</dbReference>
<organism evidence="2 3">
    <name type="scientific">Brenneria roseae subsp. americana</name>
    <dbReference type="NCBI Taxonomy" id="1508507"/>
    <lineage>
        <taxon>Bacteria</taxon>
        <taxon>Pseudomonadati</taxon>
        <taxon>Pseudomonadota</taxon>
        <taxon>Gammaproteobacteria</taxon>
        <taxon>Enterobacterales</taxon>
        <taxon>Pectobacteriaceae</taxon>
        <taxon>Brenneria</taxon>
    </lineage>
</organism>
<evidence type="ECO:0000256" key="1">
    <source>
        <dbReference type="PROSITE-ProRule" id="PRU00420"/>
    </source>
</evidence>
<dbReference type="EMBL" id="QDKJ01000007">
    <property type="protein sequence ID" value="PWC12354.1"/>
    <property type="molecule type" value="Genomic_DNA"/>
</dbReference>